<protein>
    <submittedName>
        <fullName evidence="1">Uncharacterized protein</fullName>
    </submittedName>
</protein>
<dbReference type="RefSeq" id="WP_012350919.1">
    <property type="nucleotide sequence ID" value="NC_010525.1"/>
</dbReference>
<organism evidence="1 2">
    <name type="scientific">Pyrobaculum neutrophilum (strain DSM 2338 / JCM 9278 / NBRC 100436 / V24Sta)</name>
    <name type="common">Thermoproteus neutrophilus</name>
    <dbReference type="NCBI Taxonomy" id="444157"/>
    <lineage>
        <taxon>Archaea</taxon>
        <taxon>Thermoproteota</taxon>
        <taxon>Thermoprotei</taxon>
        <taxon>Thermoproteales</taxon>
        <taxon>Thermoproteaceae</taxon>
        <taxon>Pyrobaculum</taxon>
    </lineage>
</organism>
<proteinExistence type="predicted"/>
<dbReference type="HOGENOM" id="CLU_1607214_0_0_2"/>
<dbReference type="EMBL" id="CP001014">
    <property type="protein sequence ID" value="ACB40500.1"/>
    <property type="molecule type" value="Genomic_DNA"/>
</dbReference>
<reference evidence="1" key="1">
    <citation type="submission" date="2008-03" db="EMBL/GenBank/DDBJ databases">
        <title>Complete sequence of Thermoproteus neutrophilus V24Sta.</title>
        <authorList>
            <consortium name="US DOE Joint Genome Institute"/>
            <person name="Copeland A."/>
            <person name="Lucas S."/>
            <person name="Lapidus A."/>
            <person name="Glavina del Rio T."/>
            <person name="Dalin E."/>
            <person name="Tice H."/>
            <person name="Bruce D."/>
            <person name="Goodwin L."/>
            <person name="Pitluck S."/>
            <person name="Sims D."/>
            <person name="Brettin T."/>
            <person name="Detter J.C."/>
            <person name="Han C."/>
            <person name="Kuske C.R."/>
            <person name="Schmutz J."/>
            <person name="Larimer F."/>
            <person name="Land M."/>
            <person name="Hauser L."/>
            <person name="Kyrpides N."/>
            <person name="Mikhailova N."/>
            <person name="Biddle J.F."/>
            <person name="Zhang Z."/>
            <person name="Fitz-Gibbon S.T."/>
            <person name="Lowe T.M."/>
            <person name="Saltikov C."/>
            <person name="House C.H."/>
            <person name="Richardson P."/>
        </authorList>
    </citation>
    <scope>NUCLEOTIDE SEQUENCE [LARGE SCALE GENOMIC DNA]</scope>
    <source>
        <strain evidence="1">V24Sta</strain>
    </source>
</reference>
<evidence type="ECO:0000313" key="1">
    <source>
        <dbReference type="EMBL" id="ACB40500.1"/>
    </source>
</evidence>
<dbReference type="STRING" id="444157.Tneu_1576"/>
<dbReference type="eggNOG" id="arCOG05685">
    <property type="taxonomic scope" value="Archaea"/>
</dbReference>
<evidence type="ECO:0000313" key="2">
    <source>
        <dbReference type="Proteomes" id="UP000001694"/>
    </source>
</evidence>
<dbReference type="AlphaFoldDB" id="B1Y9V0"/>
<dbReference type="KEGG" id="tne:Tneu_1576"/>
<name>B1Y9V0_PYRNV</name>
<gene>
    <name evidence="1" type="ordered locus">Tneu_1576</name>
</gene>
<dbReference type="Proteomes" id="UP000001694">
    <property type="component" value="Chromosome"/>
</dbReference>
<dbReference type="GeneID" id="6166111"/>
<keyword evidence="2" id="KW-1185">Reference proteome</keyword>
<sequence length="185" mass="20782">MNPPDLGQLGEYIAEVFLKRHGYKTWRPQEFIRLLEMAAAYRAIEGECGGEPKEPITFSIPTAVGYVKLTYWRGRCLPIEGRRAEPLEYSVYVPCVKRCIEGELGAILEAATPLVELLAERRAMETVDLFAFKDGVFYAVEVKTNGGRVSETQREKAAVLRGIRHLLVRVYLQTPLVKIEALGPA</sequence>
<accession>B1Y9V0</accession>